<dbReference type="OrthoDB" id="1160385at2"/>
<organism evidence="3 4">
    <name type="scientific">Maribacter polysiphoniae</name>
    <dbReference type="NCBI Taxonomy" id="429344"/>
    <lineage>
        <taxon>Bacteria</taxon>
        <taxon>Pseudomonadati</taxon>
        <taxon>Bacteroidota</taxon>
        <taxon>Flavobacteriia</taxon>
        <taxon>Flavobacteriales</taxon>
        <taxon>Flavobacteriaceae</taxon>
        <taxon>Maribacter</taxon>
    </lineage>
</organism>
<feature type="transmembrane region" description="Helical" evidence="1">
    <location>
        <begin position="71"/>
        <end position="90"/>
    </location>
</feature>
<gene>
    <name evidence="2" type="ORF">HZY62_19980</name>
    <name evidence="3" type="ORF">LX92_04147</name>
</gene>
<dbReference type="AlphaFoldDB" id="A0A316DQE3"/>
<dbReference type="EMBL" id="QGGQ01000014">
    <property type="protein sequence ID" value="PWK20204.1"/>
    <property type="molecule type" value="Genomic_DNA"/>
</dbReference>
<evidence type="ECO:0000256" key="1">
    <source>
        <dbReference type="SAM" id="Phobius"/>
    </source>
</evidence>
<sequence length="199" mass="23367">MEMEELQATWTQMSEELDKQKRLTDKIILEMTQQKYKNKFHGITFYETIGAIICFAIALYLIFNFHRLDTWYLMLCGSITLVFILILPILTLRFLKKIKDVDISESNYKETLFQYTKAKNRLLFIQQFAFYASFAVMFTTLPVASKLLSNKDFFLMEKGLGLYAFIGVVLVFLFFFARWGYGCYKGVTSSAEDILRELE</sequence>
<protein>
    <recommendedName>
        <fullName evidence="6">DUF3278 domain-containing protein</fullName>
    </recommendedName>
</protein>
<name>A0A316DQE3_9FLAO</name>
<evidence type="ECO:0000313" key="5">
    <source>
        <dbReference type="Proteomes" id="UP000651837"/>
    </source>
</evidence>
<evidence type="ECO:0000313" key="2">
    <source>
        <dbReference type="EMBL" id="MBD1262886.1"/>
    </source>
</evidence>
<dbReference type="Proteomes" id="UP000651837">
    <property type="component" value="Unassembled WGS sequence"/>
</dbReference>
<dbReference type="Proteomes" id="UP000245667">
    <property type="component" value="Unassembled WGS sequence"/>
</dbReference>
<evidence type="ECO:0000313" key="3">
    <source>
        <dbReference type="EMBL" id="PWK20204.1"/>
    </source>
</evidence>
<reference evidence="3 4" key="1">
    <citation type="submission" date="2018-05" db="EMBL/GenBank/DDBJ databases">
        <title>Genomic Encyclopedia of Archaeal and Bacterial Type Strains, Phase II (KMG-II): from individual species to whole genera.</title>
        <authorList>
            <person name="Goeker M."/>
        </authorList>
    </citation>
    <scope>NUCLEOTIDE SEQUENCE [LARGE SCALE GENOMIC DNA]</scope>
    <source>
        <strain evidence="3 4">DSM 23514</strain>
    </source>
</reference>
<proteinExistence type="predicted"/>
<feature type="transmembrane region" description="Helical" evidence="1">
    <location>
        <begin position="160"/>
        <end position="181"/>
    </location>
</feature>
<feature type="transmembrane region" description="Helical" evidence="1">
    <location>
        <begin position="128"/>
        <end position="148"/>
    </location>
</feature>
<evidence type="ECO:0008006" key="6">
    <source>
        <dbReference type="Google" id="ProtNLM"/>
    </source>
</evidence>
<accession>A0A316DQE3</accession>
<comment type="caution">
    <text evidence="3">The sequence shown here is derived from an EMBL/GenBank/DDBJ whole genome shotgun (WGS) entry which is preliminary data.</text>
</comment>
<keyword evidence="1" id="KW-1133">Transmembrane helix</keyword>
<keyword evidence="1" id="KW-0812">Transmembrane</keyword>
<evidence type="ECO:0000313" key="4">
    <source>
        <dbReference type="Proteomes" id="UP000245667"/>
    </source>
</evidence>
<dbReference type="RefSeq" id="WP_109654634.1">
    <property type="nucleotide sequence ID" value="NZ_CAJQNU010000046.1"/>
</dbReference>
<keyword evidence="1" id="KW-0472">Membrane</keyword>
<dbReference type="EMBL" id="JACWLN010000014">
    <property type="protein sequence ID" value="MBD1262886.1"/>
    <property type="molecule type" value="Genomic_DNA"/>
</dbReference>
<feature type="transmembrane region" description="Helical" evidence="1">
    <location>
        <begin position="43"/>
        <end position="65"/>
    </location>
</feature>
<keyword evidence="5" id="KW-1185">Reference proteome</keyword>
<reference evidence="2 5" key="2">
    <citation type="submission" date="2020-07" db="EMBL/GenBank/DDBJ databases">
        <title>The draft genome sequence of Maribacter polysiphoniae KCTC 22021.</title>
        <authorList>
            <person name="Mu L."/>
        </authorList>
    </citation>
    <scope>NUCLEOTIDE SEQUENCE [LARGE SCALE GENOMIC DNA]</scope>
    <source>
        <strain evidence="2 5">KCTC 22021</strain>
    </source>
</reference>